<feature type="domain" description="HAMP" evidence="13">
    <location>
        <begin position="458"/>
        <end position="510"/>
    </location>
</feature>
<feature type="domain" description="HAMP" evidence="13">
    <location>
        <begin position="274"/>
        <end position="326"/>
    </location>
</feature>
<keyword evidence="5" id="KW-0808">Transferase</keyword>
<dbReference type="SUPFAM" id="SSF47384">
    <property type="entry name" value="Homodimeric domain of signal transducing histidine kinase"/>
    <property type="match status" value="1"/>
</dbReference>
<keyword evidence="7" id="KW-0902">Two-component regulatory system</keyword>
<dbReference type="CDD" id="cd06225">
    <property type="entry name" value="HAMP"/>
    <property type="match status" value="14"/>
</dbReference>
<organism evidence="14 15">
    <name type="scientific">Myxococcus llanfairpwllgwyngyllgogerychwyrndrobwllllantysiliogogogochensis</name>
    <dbReference type="NCBI Taxonomy" id="2590453"/>
    <lineage>
        <taxon>Bacteria</taxon>
        <taxon>Pseudomonadati</taxon>
        <taxon>Myxococcota</taxon>
        <taxon>Myxococcia</taxon>
        <taxon>Myxococcales</taxon>
        <taxon>Cystobacterineae</taxon>
        <taxon>Myxococcaceae</taxon>
        <taxon>Myxococcus</taxon>
    </lineage>
</organism>
<dbReference type="InterPro" id="IPR029016">
    <property type="entry name" value="GAF-like_dom_sf"/>
</dbReference>
<feature type="coiled-coil region" evidence="9">
    <location>
        <begin position="1691"/>
        <end position="1764"/>
    </location>
</feature>
<dbReference type="InterPro" id="IPR003018">
    <property type="entry name" value="GAF"/>
</dbReference>
<feature type="domain" description="HAMP" evidence="13">
    <location>
        <begin position="826"/>
        <end position="878"/>
    </location>
</feature>
<dbReference type="Proteomes" id="UP000315369">
    <property type="component" value="Unassembled WGS sequence"/>
</dbReference>
<feature type="domain" description="HAMP" evidence="13">
    <location>
        <begin position="177"/>
        <end position="234"/>
    </location>
</feature>
<dbReference type="PANTHER" id="PTHR45339">
    <property type="entry name" value="HYBRID SIGNAL TRANSDUCTION HISTIDINE KINASE J"/>
    <property type="match status" value="1"/>
</dbReference>
<dbReference type="FunFam" id="1.20.120.1530:FF:000002">
    <property type="entry name" value="Two-component osmosensing histidine kinase"/>
    <property type="match status" value="8"/>
</dbReference>
<feature type="compositionally biased region" description="Gly residues" evidence="10">
    <location>
        <begin position="70"/>
        <end position="83"/>
    </location>
</feature>
<evidence type="ECO:0000256" key="6">
    <source>
        <dbReference type="ARBA" id="ARBA00022777"/>
    </source>
</evidence>
<protein>
    <recommendedName>
        <fullName evidence="3">histidine kinase</fullName>
        <ecNumber evidence="3">2.7.13.3</ecNumber>
    </recommendedName>
</protein>
<reference evidence="14 15" key="1">
    <citation type="submission" date="2019-06" db="EMBL/GenBank/DDBJ databases">
        <authorList>
            <person name="Livingstone P."/>
            <person name="Whitworth D."/>
        </authorList>
    </citation>
    <scope>NUCLEOTIDE SEQUENCE [LARGE SCALE GENOMIC DNA]</scope>
    <source>
        <strain evidence="14 15">AM401</strain>
    </source>
</reference>
<dbReference type="Gene3D" id="1.10.8.500">
    <property type="entry name" value="HAMP domain in histidine kinase"/>
    <property type="match status" value="1"/>
</dbReference>
<evidence type="ECO:0000256" key="2">
    <source>
        <dbReference type="ARBA" id="ARBA00004370"/>
    </source>
</evidence>
<feature type="domain" description="HAMP" evidence="13">
    <location>
        <begin position="1286"/>
        <end position="1338"/>
    </location>
</feature>
<feature type="modified residue" description="4-aspartylphosphate" evidence="8">
    <location>
        <position position="2261"/>
    </location>
</feature>
<feature type="compositionally biased region" description="Polar residues" evidence="10">
    <location>
        <begin position="26"/>
        <end position="36"/>
    </location>
</feature>
<dbReference type="GO" id="GO:0016020">
    <property type="term" value="C:membrane"/>
    <property type="evidence" value="ECO:0007669"/>
    <property type="project" value="UniProtKB-SubCell"/>
</dbReference>
<evidence type="ECO:0000256" key="8">
    <source>
        <dbReference type="PROSITE-ProRule" id="PRU00169"/>
    </source>
</evidence>
<dbReference type="Pfam" id="PF00512">
    <property type="entry name" value="HisKA"/>
    <property type="match status" value="1"/>
</dbReference>
<dbReference type="Pfam" id="PF13185">
    <property type="entry name" value="GAF_2"/>
    <property type="match status" value="1"/>
</dbReference>
<dbReference type="InterPro" id="IPR005467">
    <property type="entry name" value="His_kinase_dom"/>
</dbReference>
<dbReference type="GO" id="GO:0000155">
    <property type="term" value="F:phosphorelay sensor kinase activity"/>
    <property type="evidence" value="ECO:0007669"/>
    <property type="project" value="InterPro"/>
</dbReference>
<accession>A0A540WQZ7</accession>
<feature type="modified residue" description="4-aspartylphosphate" evidence="8">
    <location>
        <position position="2139"/>
    </location>
</feature>
<dbReference type="SMART" id="SM00304">
    <property type="entry name" value="HAMP"/>
    <property type="match status" value="16"/>
</dbReference>
<dbReference type="FunFam" id="3.30.565.10:FF:000010">
    <property type="entry name" value="Sensor histidine kinase RcsC"/>
    <property type="match status" value="1"/>
</dbReference>
<dbReference type="SUPFAM" id="SSF55781">
    <property type="entry name" value="GAF domain-like"/>
    <property type="match status" value="1"/>
</dbReference>
<dbReference type="PANTHER" id="PTHR45339:SF1">
    <property type="entry name" value="HYBRID SIGNAL TRANSDUCTION HISTIDINE KINASE J"/>
    <property type="match status" value="1"/>
</dbReference>
<evidence type="ECO:0000256" key="7">
    <source>
        <dbReference type="ARBA" id="ARBA00023012"/>
    </source>
</evidence>
<dbReference type="InterPro" id="IPR011006">
    <property type="entry name" value="CheY-like_superfamily"/>
</dbReference>
<dbReference type="PRINTS" id="PR00344">
    <property type="entry name" value="BCTRLSENSOR"/>
</dbReference>
<dbReference type="SMART" id="SM00448">
    <property type="entry name" value="REC"/>
    <property type="match status" value="3"/>
</dbReference>
<dbReference type="Pfam" id="PF00072">
    <property type="entry name" value="Response_reg"/>
    <property type="match status" value="3"/>
</dbReference>
<dbReference type="InterPro" id="IPR036890">
    <property type="entry name" value="HATPase_C_sf"/>
</dbReference>
<dbReference type="Gene3D" id="1.10.287.130">
    <property type="match status" value="1"/>
</dbReference>
<dbReference type="InterPro" id="IPR003594">
    <property type="entry name" value="HATPase_dom"/>
</dbReference>
<dbReference type="PROSITE" id="PS50885">
    <property type="entry name" value="HAMP"/>
    <property type="match status" value="16"/>
</dbReference>
<evidence type="ECO:0000256" key="5">
    <source>
        <dbReference type="ARBA" id="ARBA00022679"/>
    </source>
</evidence>
<dbReference type="PROSITE" id="PS50109">
    <property type="entry name" value="HIS_KIN"/>
    <property type="match status" value="1"/>
</dbReference>
<keyword evidence="15" id="KW-1185">Reference proteome</keyword>
<dbReference type="InterPro" id="IPR036097">
    <property type="entry name" value="HisK_dim/P_sf"/>
</dbReference>
<dbReference type="Pfam" id="PF02518">
    <property type="entry name" value="HATPase_c"/>
    <property type="match status" value="1"/>
</dbReference>
<feature type="domain" description="HAMP" evidence="13">
    <location>
        <begin position="1378"/>
        <end position="1430"/>
    </location>
</feature>
<evidence type="ECO:0000313" key="15">
    <source>
        <dbReference type="Proteomes" id="UP000315369"/>
    </source>
</evidence>
<dbReference type="EMBL" id="VIFM01000189">
    <property type="protein sequence ID" value="TQF11431.1"/>
    <property type="molecule type" value="Genomic_DNA"/>
</dbReference>
<dbReference type="PROSITE" id="PS50110">
    <property type="entry name" value="RESPONSE_REGULATORY"/>
    <property type="match status" value="3"/>
</dbReference>
<keyword evidence="6" id="KW-0418">Kinase</keyword>
<comment type="caution">
    <text evidence="14">The sequence shown here is derived from an EMBL/GenBank/DDBJ whole genome shotgun (WGS) entry which is preliminary data.</text>
</comment>
<dbReference type="CDD" id="cd16922">
    <property type="entry name" value="HATPase_EvgS-ArcB-TorS-like"/>
    <property type="match status" value="1"/>
</dbReference>
<dbReference type="CDD" id="cd17546">
    <property type="entry name" value="REC_hyHK_CKI1_RcsC-like"/>
    <property type="match status" value="1"/>
</dbReference>
<dbReference type="Pfam" id="PF00672">
    <property type="entry name" value="HAMP"/>
    <property type="match status" value="14"/>
</dbReference>
<dbReference type="InterPro" id="IPR001789">
    <property type="entry name" value="Sig_transdc_resp-reg_receiver"/>
</dbReference>
<dbReference type="Gene3D" id="3.30.565.10">
    <property type="entry name" value="Histidine kinase-like ATPase, C-terminal domain"/>
    <property type="match status" value="1"/>
</dbReference>
<feature type="domain" description="HAMP" evidence="13">
    <location>
        <begin position="366"/>
        <end position="418"/>
    </location>
</feature>
<proteinExistence type="predicted"/>
<dbReference type="CDD" id="cd00082">
    <property type="entry name" value="HisKA"/>
    <property type="match status" value="1"/>
</dbReference>
<feature type="domain" description="HAMP" evidence="13">
    <location>
        <begin position="734"/>
        <end position="786"/>
    </location>
</feature>
<feature type="region of interest" description="Disordered" evidence="10">
    <location>
        <begin position="1"/>
        <end position="87"/>
    </location>
</feature>
<dbReference type="InterPro" id="IPR003661">
    <property type="entry name" value="HisK_dim/P_dom"/>
</dbReference>
<comment type="subcellular location">
    <subcellularLocation>
        <location evidence="2">Membrane</location>
    </subcellularLocation>
</comment>
<comment type="catalytic activity">
    <reaction evidence="1">
        <text>ATP + protein L-histidine = ADP + protein N-phospho-L-histidine.</text>
        <dbReference type="EC" id="2.7.13.3"/>
    </reaction>
</comment>
<evidence type="ECO:0000259" key="11">
    <source>
        <dbReference type="PROSITE" id="PS50109"/>
    </source>
</evidence>
<dbReference type="SMART" id="SM00387">
    <property type="entry name" value="HATPase_c"/>
    <property type="match status" value="1"/>
</dbReference>
<dbReference type="OrthoDB" id="9796305at2"/>
<feature type="domain" description="HAMP" evidence="13">
    <location>
        <begin position="642"/>
        <end position="694"/>
    </location>
</feature>
<evidence type="ECO:0000259" key="13">
    <source>
        <dbReference type="PROSITE" id="PS50885"/>
    </source>
</evidence>
<evidence type="ECO:0000259" key="12">
    <source>
        <dbReference type="PROSITE" id="PS50110"/>
    </source>
</evidence>
<feature type="domain" description="HAMP" evidence="13">
    <location>
        <begin position="1470"/>
        <end position="1522"/>
    </location>
</feature>
<feature type="domain" description="HAMP" evidence="13">
    <location>
        <begin position="1194"/>
        <end position="1246"/>
    </location>
</feature>
<feature type="compositionally biased region" description="Basic residues" evidence="10">
    <location>
        <begin position="12"/>
        <end position="21"/>
    </location>
</feature>
<dbReference type="SUPFAM" id="SSF58104">
    <property type="entry name" value="Methyl-accepting chemotaxis protein (MCP) signaling domain"/>
    <property type="match status" value="8"/>
</dbReference>
<feature type="compositionally biased region" description="Basic and acidic residues" evidence="10">
    <location>
        <begin position="38"/>
        <end position="56"/>
    </location>
</feature>
<feature type="domain" description="Response regulatory" evidence="12">
    <location>
        <begin position="2090"/>
        <end position="2202"/>
    </location>
</feature>
<dbReference type="EC" id="2.7.13.3" evidence="3"/>
<dbReference type="InterPro" id="IPR003660">
    <property type="entry name" value="HAMP_dom"/>
</dbReference>
<dbReference type="Gene3D" id="3.30.450.40">
    <property type="match status" value="1"/>
</dbReference>
<dbReference type="SUPFAM" id="SSF52172">
    <property type="entry name" value="CheY-like"/>
    <property type="match status" value="3"/>
</dbReference>
<feature type="modified residue" description="4-aspartylphosphate" evidence="8">
    <location>
        <position position="2409"/>
    </location>
</feature>
<feature type="domain" description="HAMP" evidence="13">
    <location>
        <begin position="1102"/>
        <end position="1154"/>
    </location>
</feature>
<evidence type="ECO:0000256" key="4">
    <source>
        <dbReference type="ARBA" id="ARBA00022553"/>
    </source>
</evidence>
<dbReference type="Gene3D" id="3.40.50.2300">
    <property type="match status" value="3"/>
</dbReference>
<dbReference type="Pfam" id="PF18947">
    <property type="entry name" value="HAMP_2"/>
    <property type="match status" value="1"/>
</dbReference>
<dbReference type="InterPro" id="IPR004358">
    <property type="entry name" value="Sig_transdc_His_kin-like_C"/>
</dbReference>
<evidence type="ECO:0000313" key="14">
    <source>
        <dbReference type="EMBL" id="TQF11431.1"/>
    </source>
</evidence>
<feature type="compositionally biased region" description="Polar residues" evidence="10">
    <location>
        <begin position="1"/>
        <end position="11"/>
    </location>
</feature>
<dbReference type="SMART" id="SM00065">
    <property type="entry name" value="GAF"/>
    <property type="match status" value="1"/>
</dbReference>
<sequence length="2478" mass="266319">MDDTKVPSSSNGKKRASTRKQPRSDVASSPQTSSDTLAAHRVEAERTRTRASDSKPSHGAGRQADEGARSRGGGARTPGGGARIRGDDPMRTLLAALRAVQGGDFSVRLPDFSTLPVMDDISRAFNAVVTLNSAMTHEMVRVSRVVGREGRMGERVSLGDARGDWATSINSINALIGDLVQPTTEVARVLVAVAEGDLTQKMALEIDGQPVKGEFLRIGTTVNAMVDQLNSFAAEVTRVAREVGSDGKLGGQAEVKGVSGVWKDLTDNVNLMANNLTAQVRNIAEVSTAVANGDLSKKITVDARGEVLELKSTINTMVDQLNGFASEVTRVAREVGTEGKLGGQAAVPGVSGTWKDLTDNVNFMASNLTTQVRGIVKVVTAVANGDLTQKLMVPSQGEIAALGATLNNMTDTLNVFAQQVTSVARTVGVEGKLGAQAQVPGAAGTWKDLTDNVNLMANNLTAQVRNIADVTTAVAKGDLSKKITVDVKGEVMELKDTINTMVDQLRAFASEVTRVAREVGTDGKLGGQADVKGVAGVWKDLTDNVNSMASNLTTQVRNIALVTTSVANGDLSKKITVDARGEILELKNTINTMVDQLNSFASEVTRVAREVGTHGKLGGQAEVKGVSGTWKDLTDNVNVMAVNLTTQVRGIAKVVTAVANGDLTQRLKMEAKGEVAELADTINAMTQTLSIFAQQVTDVARTVGVEGKLGAQAVVPGVAGTWKDLTNNVNLLANNLTDQVRNIAEVTTAVANGDLSKKITVDAKGEVLELKSTINTMVDQLRGFASEVTRVAKEVGTEGKLGGQAEVRGVSGVWKDLTDNVNFMASNLTSQVRGIVRVVTAVANGDLTQKLIMDAKGEIAALAETINAMTQTLSIFAQQVTDVARTVGVEGKLGAQAEVPGVAGTWKDLTNNVNLLANNLTAQVRNIAEVTTAVANGDLSKKITVDAKGEVLELKSTINTMVDQLRAFAAEVTRVAKEVGTEGRLGGQADVKGVSGVWKDLTDNVNVLAGNLTDQVRNIAKVTTAVANGDLSQKITVSVKGEVLELKNTINTMVDQLRGFASEVTRVAKEVGTEGKLGGQAAVPGVAGVWKDLTDNVNVLAGNLTDQVRNIAKVTTAVANGDLSQKISVEARGEILELKSTINTMVDQLRAFAAEVTRVAKEVGTDGKLGGQAAVPGVAGTWKDLTDNVNSMASNLTAQVRNIALVTTAVANGDLSKKITVDAKGEILELKDTINIMVDQLNSFASEVTRVAREVGTEGKLGGQAEVRGVSGVWKDLTDNVNFMARNLTTQVRGIVKVVTAVANGDLKQKLVVEAKGEVAALAETINNMTDTLGTFAEQVSTVAREVGVEGKLGGQARVPGVAGTWKDLTDNVNFMASNLTTQVRGIVRVVTAVANGDLTQKLIVDAKGEVAALADTINNMTDTLGTFAEQVSTVAREVGIEGKLGGQARVPGARGTWRQLTDNVNQLAGTLTSQLRAISDVATAVTKGDLTRSITVVAEGEVAALKDNINQMIVNLRETTQKNQEQDWLKTNLAKFSGMMQGQKSLDAVSRLIMSELTPLVSAHHGAFFLMDTDSGTPVLKLTSTYAYRERKHIANRFRLGEGLVGQTALERKTILLTHVPPDYITISSGLGESAPLNIIVLPVLFEGEVKAVIELASFHTFSAIHQIFLDQLTESIGVVLNMIMANMRTEQLLQQSQGLTQELQSQSRELTQQQDALKRSNSELEDKAKLLEEQNRRVEEKNNEVERARVSLEEKAEQLTVISKYKSEFLANMSHELRTPLNSLLILAKLLSDNKDGNLSTKQVEYANTIYASGGDLLSLINEILDLSKVEAGKMQVEPRDIVLSELNQFIDRSFRPVAEQKNLAFTVEVAQGAPRHIRTDPQRLQQVLKNLLSNAFKFTDEGSVKMTVKLAEPGTRLDHEVLKRSRFVLAFSVTDTGIGIAKDKQRLIFEAFQQADGSTARKYGGTGLGLSISREIAKLLGGEIHVHSEPRKGSTFTLYLPPEYVGPEDDGLPVMPVMPSPLEPLSRMSHASSEPLFPTPAPAPVPPTAAENAHVLDSALPPPQVDSLLPPLAVEDDRDHIREGDRVLLIIEDDLKFARIMVQLAREKGFKALVATRGDTGLSMANEFQPHAVTLDIQLPVVDGWSVLDRLKRNPRTRHIPVHIISVMDKHLGNAQGAFGYLTKPVSKEGLERVFNQLAKFLERTERRLLLVEDDDVQRNSLVSLLAEGGDVAVTAVATGQEVLQKLEEGEYDCLVIDLLLPDMDGIKLVEEVKTQQRFRDLPIVIYTGKELTPKDDTRLRRYTGSVILKSGTKSPEQLLSDTALFLHRLDQNLPPRARAALAQRSEQESEVVGKKVLVVDDDMRNIFALTSVLENHGMQVVFAENGRAAIETLEQHRDVDIVLMDVMMPEMDGYETMRAIRKDVKYASLPIIAVTAKALKDDREKCMAAGASDYLPKPVDTDKLLELIRLWVSA</sequence>
<evidence type="ECO:0000256" key="3">
    <source>
        <dbReference type="ARBA" id="ARBA00012438"/>
    </source>
</evidence>
<keyword evidence="9" id="KW-0175">Coiled coil</keyword>
<dbReference type="CDD" id="cd00156">
    <property type="entry name" value="REC"/>
    <property type="match status" value="1"/>
</dbReference>
<feature type="domain" description="HAMP" evidence="13">
    <location>
        <begin position="1010"/>
        <end position="1062"/>
    </location>
</feature>
<name>A0A540WQZ7_9BACT</name>
<keyword evidence="4 8" id="KW-0597">Phosphoprotein</keyword>
<feature type="domain" description="Histidine kinase" evidence="11">
    <location>
        <begin position="1774"/>
        <end position="2007"/>
    </location>
</feature>
<feature type="domain" description="Response regulatory" evidence="12">
    <location>
        <begin position="2359"/>
        <end position="2476"/>
    </location>
</feature>
<evidence type="ECO:0000256" key="10">
    <source>
        <dbReference type="SAM" id="MobiDB-lite"/>
    </source>
</evidence>
<gene>
    <name evidence="14" type="ORF">FJV41_34290</name>
</gene>
<feature type="domain" description="HAMP" evidence="13">
    <location>
        <begin position="84"/>
        <end position="137"/>
    </location>
</feature>
<dbReference type="SMART" id="SM00388">
    <property type="entry name" value="HisKA"/>
    <property type="match status" value="1"/>
</dbReference>
<evidence type="ECO:0000256" key="9">
    <source>
        <dbReference type="SAM" id="Coils"/>
    </source>
</evidence>
<feature type="domain" description="HAMP" evidence="13">
    <location>
        <begin position="918"/>
        <end position="970"/>
    </location>
</feature>
<dbReference type="SUPFAM" id="SSF55874">
    <property type="entry name" value="ATPase domain of HSP90 chaperone/DNA topoisomerase II/histidine kinase"/>
    <property type="match status" value="1"/>
</dbReference>
<feature type="domain" description="Response regulatory" evidence="12">
    <location>
        <begin position="2211"/>
        <end position="2330"/>
    </location>
</feature>
<feature type="domain" description="HAMP" evidence="13">
    <location>
        <begin position="550"/>
        <end position="602"/>
    </location>
</feature>
<evidence type="ECO:0000256" key="1">
    <source>
        <dbReference type="ARBA" id="ARBA00000085"/>
    </source>
</evidence>
<dbReference type="Gene3D" id="1.20.120.1530">
    <property type="match status" value="8"/>
</dbReference>